<protein>
    <recommendedName>
        <fullName evidence="1">Antitoxin FitA-like ribbon-helix-helix domain-containing protein</fullName>
    </recommendedName>
</protein>
<dbReference type="SUPFAM" id="SSF47598">
    <property type="entry name" value="Ribbon-helix-helix"/>
    <property type="match status" value="1"/>
</dbReference>
<dbReference type="OrthoDB" id="7107936at2"/>
<gene>
    <name evidence="2" type="ORF">FQU76_13725</name>
</gene>
<dbReference type="InterPro" id="IPR053853">
    <property type="entry name" value="FitA-like_RHH"/>
</dbReference>
<evidence type="ECO:0000313" key="2">
    <source>
        <dbReference type="EMBL" id="QDY77408.1"/>
    </source>
</evidence>
<dbReference type="Proteomes" id="UP000320580">
    <property type="component" value="Chromosome"/>
</dbReference>
<accession>A0A5B8IFP8</accession>
<reference evidence="2 3" key="1">
    <citation type="submission" date="2019-07" db="EMBL/GenBank/DDBJ databases">
        <authorList>
            <person name="Zhu P."/>
        </authorList>
    </citation>
    <scope>NUCLEOTIDE SEQUENCE [LARGE SCALE GENOMIC DNA]</scope>
    <source>
        <strain evidence="2 3">SSL-25</strain>
    </source>
</reference>
<dbReference type="RefSeq" id="WP_146480746.1">
    <property type="nucleotide sequence ID" value="NZ_CP042266.1"/>
</dbReference>
<sequence length="78" mass="8402">MATVHIRDVPDDALTTLKVRAARRGQSLQAYLLGLIKDEAELLTPAEAAEEARAIASGGRVTIDDITEVMAEVREARA</sequence>
<dbReference type="InterPro" id="IPR010985">
    <property type="entry name" value="Ribbon_hlx_hlx"/>
</dbReference>
<dbReference type="KEGG" id="sqz:FQU76_13725"/>
<evidence type="ECO:0000313" key="3">
    <source>
        <dbReference type="Proteomes" id="UP000320580"/>
    </source>
</evidence>
<dbReference type="EMBL" id="CP042266">
    <property type="protein sequence ID" value="QDY77408.1"/>
    <property type="molecule type" value="Genomic_DNA"/>
</dbReference>
<dbReference type="GO" id="GO:0006355">
    <property type="term" value="P:regulation of DNA-templated transcription"/>
    <property type="evidence" value="ECO:0007669"/>
    <property type="project" value="InterPro"/>
</dbReference>
<organism evidence="2 3">
    <name type="scientific">Streptomyces qinzhouensis</name>
    <dbReference type="NCBI Taxonomy" id="2599401"/>
    <lineage>
        <taxon>Bacteria</taxon>
        <taxon>Bacillati</taxon>
        <taxon>Actinomycetota</taxon>
        <taxon>Actinomycetes</taxon>
        <taxon>Kitasatosporales</taxon>
        <taxon>Streptomycetaceae</taxon>
        <taxon>Streptomyces</taxon>
    </lineage>
</organism>
<proteinExistence type="predicted"/>
<dbReference type="Pfam" id="PF22513">
    <property type="entry name" value="FitA-like_RHH"/>
    <property type="match status" value="1"/>
</dbReference>
<dbReference type="AlphaFoldDB" id="A0A5B8IFP8"/>
<name>A0A5B8IFP8_9ACTN</name>
<keyword evidence="3" id="KW-1185">Reference proteome</keyword>
<evidence type="ECO:0000259" key="1">
    <source>
        <dbReference type="Pfam" id="PF22513"/>
    </source>
</evidence>
<feature type="domain" description="Antitoxin FitA-like ribbon-helix-helix" evidence="1">
    <location>
        <begin position="2"/>
        <end position="32"/>
    </location>
</feature>